<dbReference type="Pfam" id="PF02654">
    <property type="entry name" value="CobS"/>
    <property type="match status" value="1"/>
</dbReference>
<feature type="transmembrane region" description="Helical" evidence="19">
    <location>
        <begin position="178"/>
        <end position="211"/>
    </location>
</feature>
<comment type="cofactor">
    <cofactor evidence="1 19">
        <name>Mg(2+)</name>
        <dbReference type="ChEBI" id="CHEBI:18420"/>
    </cofactor>
</comment>
<evidence type="ECO:0000256" key="5">
    <source>
        <dbReference type="ARBA" id="ARBA00013200"/>
    </source>
</evidence>
<accession>A0A1R3T1E2</accession>
<feature type="transmembrane region" description="Helical" evidence="19">
    <location>
        <begin position="109"/>
        <end position="129"/>
    </location>
</feature>
<dbReference type="KEGG" id="psac:PSM36_1124"/>
<evidence type="ECO:0000256" key="12">
    <source>
        <dbReference type="ARBA" id="ARBA00022989"/>
    </source>
</evidence>
<dbReference type="NCBIfam" id="TIGR00317">
    <property type="entry name" value="cobS"/>
    <property type="match status" value="1"/>
</dbReference>
<dbReference type="GO" id="GO:0051073">
    <property type="term" value="F:adenosylcobinamide-GDP ribazoletransferase activity"/>
    <property type="evidence" value="ECO:0007669"/>
    <property type="project" value="UniProtKB-UniRule"/>
</dbReference>
<dbReference type="PANTHER" id="PTHR34148">
    <property type="entry name" value="ADENOSYLCOBINAMIDE-GDP RIBAZOLETRANSFERASE"/>
    <property type="match status" value="1"/>
</dbReference>
<evidence type="ECO:0000256" key="1">
    <source>
        <dbReference type="ARBA" id="ARBA00001946"/>
    </source>
</evidence>
<evidence type="ECO:0000256" key="3">
    <source>
        <dbReference type="ARBA" id="ARBA00004663"/>
    </source>
</evidence>
<dbReference type="STRING" id="1642647.PSM36_1124"/>
<keyword evidence="13 19" id="KW-0472">Membrane</keyword>
<evidence type="ECO:0000256" key="9">
    <source>
        <dbReference type="ARBA" id="ARBA00022679"/>
    </source>
</evidence>
<organism evidence="20 21">
    <name type="scientific">Proteiniphilum saccharofermentans</name>
    <dbReference type="NCBI Taxonomy" id="1642647"/>
    <lineage>
        <taxon>Bacteria</taxon>
        <taxon>Pseudomonadati</taxon>
        <taxon>Bacteroidota</taxon>
        <taxon>Bacteroidia</taxon>
        <taxon>Bacteroidales</taxon>
        <taxon>Dysgonomonadaceae</taxon>
        <taxon>Proteiniphilum</taxon>
    </lineage>
</organism>
<evidence type="ECO:0000256" key="18">
    <source>
        <dbReference type="ARBA" id="ARBA00049504"/>
    </source>
</evidence>
<evidence type="ECO:0000256" key="17">
    <source>
        <dbReference type="ARBA" id="ARBA00048623"/>
    </source>
</evidence>
<name>A0A1R3T1E2_9BACT</name>
<evidence type="ECO:0000256" key="10">
    <source>
        <dbReference type="ARBA" id="ARBA00022692"/>
    </source>
</evidence>
<dbReference type="AlphaFoldDB" id="A0A1R3T1E2"/>
<dbReference type="HAMAP" id="MF_00719">
    <property type="entry name" value="CobS"/>
    <property type="match status" value="1"/>
</dbReference>
<evidence type="ECO:0000256" key="13">
    <source>
        <dbReference type="ARBA" id="ARBA00023136"/>
    </source>
</evidence>
<sequence length="251" mass="27854">MKQQINLFFHALFFYSRIPAGKINYSEENLTKAFRYFPLIGIIVGAIGGGIFLLFRWIFPVPVALVISVAVMVIVTGALHEDGLSDFFDGFGGGRDKERILAIMKESTIGAYGVIALILLFVSKLTLLLSINPSHIITVLIASHASSRMMPIFLINSSHYARTGESKAMHTRRRTDKVTFVIALIFGLLPLVFISWKIILVVIPVYAMIVMVLKKYTERKIGGFTGDVLGALQQFSELAFYLVCAALYPIS</sequence>
<evidence type="ECO:0000256" key="2">
    <source>
        <dbReference type="ARBA" id="ARBA00004651"/>
    </source>
</evidence>
<keyword evidence="10 19" id="KW-0812">Transmembrane</keyword>
<reference evidence="20 21" key="1">
    <citation type="submission" date="2016-08" db="EMBL/GenBank/DDBJ databases">
        <authorList>
            <person name="Seilhamer J.J."/>
        </authorList>
    </citation>
    <scope>NUCLEOTIDE SEQUENCE [LARGE SCALE GENOMIC DNA]</scope>
    <source>
        <strain evidence="20">M3/6</strain>
    </source>
</reference>
<keyword evidence="8 19" id="KW-0169">Cobalamin biosynthesis</keyword>
<protein>
    <recommendedName>
        <fullName evidence="6 19">Adenosylcobinamide-GDP ribazoletransferase</fullName>
        <ecNumber evidence="5 19">2.7.8.26</ecNumber>
    </recommendedName>
    <alternativeName>
        <fullName evidence="16 19">Cobalamin synthase</fullName>
    </alternativeName>
    <alternativeName>
        <fullName evidence="15 19">Cobalamin-5'-phosphate synthase</fullName>
    </alternativeName>
</protein>
<evidence type="ECO:0000256" key="4">
    <source>
        <dbReference type="ARBA" id="ARBA00010561"/>
    </source>
</evidence>
<comment type="catalytic activity">
    <reaction evidence="17 19">
        <text>alpha-ribazole + adenosylcob(III)inamide-GDP = adenosylcob(III)alamin + GMP + H(+)</text>
        <dbReference type="Rhea" id="RHEA:16049"/>
        <dbReference type="ChEBI" id="CHEBI:10329"/>
        <dbReference type="ChEBI" id="CHEBI:15378"/>
        <dbReference type="ChEBI" id="CHEBI:18408"/>
        <dbReference type="ChEBI" id="CHEBI:58115"/>
        <dbReference type="ChEBI" id="CHEBI:60487"/>
        <dbReference type="EC" id="2.7.8.26"/>
    </reaction>
</comment>
<evidence type="ECO:0000313" key="20">
    <source>
        <dbReference type="EMBL" id="SCD19949.1"/>
    </source>
</evidence>
<comment type="pathway">
    <text evidence="3 19">Cofactor biosynthesis; adenosylcobalamin biosynthesis; adenosylcobalamin from cob(II)yrinate a,c-diamide: step 7/7.</text>
</comment>
<dbReference type="InterPro" id="IPR003805">
    <property type="entry name" value="CobS"/>
</dbReference>
<dbReference type="GO" id="GO:0005886">
    <property type="term" value="C:plasma membrane"/>
    <property type="evidence" value="ECO:0007669"/>
    <property type="project" value="UniProtKB-SubCell"/>
</dbReference>
<evidence type="ECO:0000256" key="14">
    <source>
        <dbReference type="ARBA" id="ARBA00025228"/>
    </source>
</evidence>
<dbReference type="GO" id="GO:0008818">
    <property type="term" value="F:cobalamin 5'-phosphate synthase activity"/>
    <property type="evidence" value="ECO:0007669"/>
    <property type="project" value="UniProtKB-UniRule"/>
</dbReference>
<keyword evidence="12 19" id="KW-1133">Transmembrane helix</keyword>
<comment type="similarity">
    <text evidence="4 19">Belongs to the CobS family.</text>
</comment>
<evidence type="ECO:0000313" key="21">
    <source>
        <dbReference type="Proteomes" id="UP000187464"/>
    </source>
</evidence>
<evidence type="ECO:0000256" key="19">
    <source>
        <dbReference type="HAMAP-Rule" id="MF_00719"/>
    </source>
</evidence>
<proteinExistence type="inferred from homology"/>
<comment type="catalytic activity">
    <reaction evidence="18 19">
        <text>alpha-ribazole 5'-phosphate + adenosylcob(III)inamide-GDP = adenosylcob(III)alamin 5'-phosphate + GMP + H(+)</text>
        <dbReference type="Rhea" id="RHEA:23560"/>
        <dbReference type="ChEBI" id="CHEBI:15378"/>
        <dbReference type="ChEBI" id="CHEBI:57918"/>
        <dbReference type="ChEBI" id="CHEBI:58115"/>
        <dbReference type="ChEBI" id="CHEBI:60487"/>
        <dbReference type="ChEBI" id="CHEBI:60493"/>
        <dbReference type="EC" id="2.7.8.26"/>
    </reaction>
</comment>
<evidence type="ECO:0000256" key="7">
    <source>
        <dbReference type="ARBA" id="ARBA00022475"/>
    </source>
</evidence>
<feature type="transmembrane region" description="Helical" evidence="19">
    <location>
        <begin position="231"/>
        <end position="250"/>
    </location>
</feature>
<dbReference type="PANTHER" id="PTHR34148:SF1">
    <property type="entry name" value="ADENOSYLCOBINAMIDE-GDP RIBAZOLETRANSFERASE"/>
    <property type="match status" value="1"/>
</dbReference>
<feature type="transmembrane region" description="Helical" evidence="19">
    <location>
        <begin position="61"/>
        <end position="79"/>
    </location>
</feature>
<dbReference type="UniPathway" id="UPA00148">
    <property type="reaction ID" value="UER00238"/>
</dbReference>
<comment type="subcellular location">
    <subcellularLocation>
        <location evidence="2 19">Cell membrane</location>
        <topology evidence="2 19">Multi-pass membrane protein</topology>
    </subcellularLocation>
</comment>
<comment type="function">
    <text evidence="14 19">Joins adenosylcobinamide-GDP and alpha-ribazole to generate adenosylcobalamin (Ado-cobalamin). Also synthesizes adenosylcobalamin 5'-phosphate from adenosylcobinamide-GDP and alpha-ribazole 5'-phosphate.</text>
</comment>
<keyword evidence="11 19" id="KW-0460">Magnesium</keyword>
<evidence type="ECO:0000256" key="8">
    <source>
        <dbReference type="ARBA" id="ARBA00022573"/>
    </source>
</evidence>
<dbReference type="RefSeq" id="WP_076929553.1">
    <property type="nucleotide sequence ID" value="NZ_LT605205.1"/>
</dbReference>
<keyword evidence="7 19" id="KW-1003">Cell membrane</keyword>
<dbReference type="EMBL" id="LT605205">
    <property type="protein sequence ID" value="SCD19949.1"/>
    <property type="molecule type" value="Genomic_DNA"/>
</dbReference>
<dbReference type="EC" id="2.7.8.26" evidence="5 19"/>
<evidence type="ECO:0000256" key="6">
    <source>
        <dbReference type="ARBA" id="ARBA00015850"/>
    </source>
</evidence>
<gene>
    <name evidence="19" type="primary">cobS</name>
    <name evidence="20" type="ORF">PSM36_1124</name>
</gene>
<keyword evidence="21" id="KW-1185">Reference proteome</keyword>
<evidence type="ECO:0000256" key="11">
    <source>
        <dbReference type="ARBA" id="ARBA00022842"/>
    </source>
</evidence>
<keyword evidence="9 19" id="KW-0808">Transferase</keyword>
<evidence type="ECO:0000256" key="15">
    <source>
        <dbReference type="ARBA" id="ARBA00032605"/>
    </source>
</evidence>
<dbReference type="GO" id="GO:0009236">
    <property type="term" value="P:cobalamin biosynthetic process"/>
    <property type="evidence" value="ECO:0007669"/>
    <property type="project" value="UniProtKB-UniRule"/>
</dbReference>
<feature type="transmembrane region" description="Helical" evidence="19">
    <location>
        <begin position="36"/>
        <end position="55"/>
    </location>
</feature>
<dbReference type="Proteomes" id="UP000187464">
    <property type="component" value="Chromosome I"/>
</dbReference>
<evidence type="ECO:0000256" key="16">
    <source>
        <dbReference type="ARBA" id="ARBA00032853"/>
    </source>
</evidence>